<evidence type="ECO:0000256" key="3">
    <source>
        <dbReference type="ARBA" id="ARBA00022679"/>
    </source>
</evidence>
<dbReference type="GO" id="GO:0005886">
    <property type="term" value="C:plasma membrane"/>
    <property type="evidence" value="ECO:0007669"/>
    <property type="project" value="TreeGrafter"/>
</dbReference>
<dbReference type="AlphaFoldDB" id="A0A7C4QQ68"/>
<evidence type="ECO:0000313" key="10">
    <source>
        <dbReference type="EMBL" id="HGT38686.1"/>
    </source>
</evidence>
<keyword evidence="3 10" id="KW-0808">Transferase</keyword>
<dbReference type="GO" id="GO:0009103">
    <property type="term" value="P:lipopolysaccharide biosynthetic process"/>
    <property type="evidence" value="ECO:0007669"/>
    <property type="project" value="UniProtKB-KW"/>
</dbReference>
<protein>
    <submittedName>
        <fullName evidence="10">Glycosyltransferase</fullName>
    </submittedName>
</protein>
<evidence type="ECO:0000256" key="1">
    <source>
        <dbReference type="ARBA" id="ARBA00022475"/>
    </source>
</evidence>
<dbReference type="PANTHER" id="PTHR48090:SF3">
    <property type="entry name" value="UNDECAPRENYL-PHOSPHATE 4-DEOXY-4-FORMAMIDO-L-ARABINOSE TRANSFERASE"/>
    <property type="match status" value="1"/>
</dbReference>
<evidence type="ECO:0000256" key="2">
    <source>
        <dbReference type="ARBA" id="ARBA00022676"/>
    </source>
</evidence>
<evidence type="ECO:0000256" key="5">
    <source>
        <dbReference type="ARBA" id="ARBA00022985"/>
    </source>
</evidence>
<feature type="domain" description="Glycosyltransferase 2-like" evidence="9">
    <location>
        <begin position="4"/>
        <end position="167"/>
    </location>
</feature>
<feature type="transmembrane region" description="Helical" evidence="8">
    <location>
        <begin position="267"/>
        <end position="288"/>
    </location>
</feature>
<dbReference type="PANTHER" id="PTHR48090">
    <property type="entry name" value="UNDECAPRENYL-PHOSPHATE 4-DEOXY-4-FORMAMIDO-L-ARABINOSE TRANSFERASE-RELATED"/>
    <property type="match status" value="1"/>
</dbReference>
<evidence type="ECO:0000256" key="8">
    <source>
        <dbReference type="SAM" id="Phobius"/>
    </source>
</evidence>
<evidence type="ECO:0000259" key="9">
    <source>
        <dbReference type="Pfam" id="PF00535"/>
    </source>
</evidence>
<dbReference type="SUPFAM" id="SSF53448">
    <property type="entry name" value="Nucleotide-diphospho-sugar transferases"/>
    <property type="match status" value="1"/>
</dbReference>
<evidence type="ECO:0000256" key="7">
    <source>
        <dbReference type="ARBA" id="ARBA00023136"/>
    </source>
</evidence>
<accession>A0A7C4QQ68</accession>
<proteinExistence type="predicted"/>
<evidence type="ECO:0000256" key="6">
    <source>
        <dbReference type="ARBA" id="ARBA00022989"/>
    </source>
</evidence>
<feature type="transmembrane region" description="Helical" evidence="8">
    <location>
        <begin position="233"/>
        <end position="255"/>
    </location>
</feature>
<gene>
    <name evidence="10" type="ORF">ENS64_05415</name>
</gene>
<dbReference type="EMBL" id="DSVQ01000011">
    <property type="protein sequence ID" value="HGT38686.1"/>
    <property type="molecule type" value="Genomic_DNA"/>
</dbReference>
<comment type="caution">
    <text evidence="10">The sequence shown here is derived from an EMBL/GenBank/DDBJ whole genome shotgun (WGS) entry which is preliminary data.</text>
</comment>
<evidence type="ECO:0000256" key="4">
    <source>
        <dbReference type="ARBA" id="ARBA00022692"/>
    </source>
</evidence>
<dbReference type="InterPro" id="IPR001173">
    <property type="entry name" value="Glyco_trans_2-like"/>
</dbReference>
<dbReference type="Pfam" id="PF00535">
    <property type="entry name" value="Glycos_transf_2"/>
    <property type="match status" value="1"/>
</dbReference>
<dbReference type="GO" id="GO:0099621">
    <property type="term" value="F:undecaprenyl-phosphate 4-deoxy-4-formamido-L-arabinose transferase activity"/>
    <property type="evidence" value="ECO:0007669"/>
    <property type="project" value="TreeGrafter"/>
</dbReference>
<keyword evidence="2" id="KW-0328">Glycosyltransferase</keyword>
<keyword evidence="1" id="KW-1003">Cell membrane</keyword>
<organism evidence="10">
    <name type="scientific">Schlesneria paludicola</name>
    <dbReference type="NCBI Taxonomy" id="360056"/>
    <lineage>
        <taxon>Bacteria</taxon>
        <taxon>Pseudomonadati</taxon>
        <taxon>Planctomycetota</taxon>
        <taxon>Planctomycetia</taxon>
        <taxon>Planctomycetales</taxon>
        <taxon>Planctomycetaceae</taxon>
        <taxon>Schlesneria</taxon>
    </lineage>
</organism>
<keyword evidence="4 8" id="KW-0812">Transmembrane</keyword>
<keyword evidence="6 8" id="KW-1133">Transmembrane helix</keyword>
<reference evidence="10" key="1">
    <citation type="journal article" date="2020" name="mSystems">
        <title>Genome- and Community-Level Interaction Insights into Carbon Utilization and Element Cycling Functions of Hydrothermarchaeota in Hydrothermal Sediment.</title>
        <authorList>
            <person name="Zhou Z."/>
            <person name="Liu Y."/>
            <person name="Xu W."/>
            <person name="Pan J."/>
            <person name="Luo Z.H."/>
            <person name="Li M."/>
        </authorList>
    </citation>
    <scope>NUCLEOTIDE SEQUENCE [LARGE SCALE GENOMIC DNA]</scope>
    <source>
        <strain evidence="10">SpSt-508</strain>
    </source>
</reference>
<name>A0A7C4QQ68_9PLAN</name>
<dbReference type="InterPro" id="IPR050256">
    <property type="entry name" value="Glycosyltransferase_2"/>
</dbReference>
<keyword evidence="5" id="KW-0448">Lipopolysaccharide biosynthesis</keyword>
<dbReference type="InterPro" id="IPR029044">
    <property type="entry name" value="Nucleotide-diphossugar_trans"/>
</dbReference>
<sequence length="328" mass="36699">MSVSIVVPIYNEVENIPLLYTALTRVAERLGIPYEILLVDDGSRDGSTQELARLAELDPHVKVIEFRRNYGQTAAMQAGIQAATCDVIVLLDGDLQNDPADIPMLLDKLQEGYDLVHGWRKHRQDAFLNRKLPSRIANWIISRVTGFPVHDLGCSLKAIRREIAQELQLYGEMHRFIPILAHWRGARCVEVVTNHHPRKHGVSKYGLSRTTRVILDLLTVKYFIHYVVSPMKLFGMIGLLCLGLSGLAGAATLWMKVASGVDMTGNPLLLLTAVSAMLGVQFLFLGMLGELCSRMYFEVLGMPNYAIRRTRNLDETPSVPLRPSRRAA</sequence>
<dbReference type="CDD" id="cd04187">
    <property type="entry name" value="DPM1_like_bac"/>
    <property type="match status" value="1"/>
</dbReference>
<keyword evidence="7 8" id="KW-0472">Membrane</keyword>
<dbReference type="Gene3D" id="3.90.550.10">
    <property type="entry name" value="Spore Coat Polysaccharide Biosynthesis Protein SpsA, Chain A"/>
    <property type="match status" value="1"/>
</dbReference>